<accession>A0ABR9EAL9</accession>
<protein>
    <submittedName>
        <fullName evidence="1">Uncharacterized protein</fullName>
    </submittedName>
</protein>
<name>A0ABR9EAL9_9GAMM</name>
<organism evidence="1 2">
    <name type="scientific">Pseudoalteromonas aurantia 208</name>
    <dbReference type="NCBI Taxonomy" id="1314867"/>
    <lineage>
        <taxon>Bacteria</taxon>
        <taxon>Pseudomonadati</taxon>
        <taxon>Pseudomonadota</taxon>
        <taxon>Gammaproteobacteria</taxon>
        <taxon>Alteromonadales</taxon>
        <taxon>Pseudoalteromonadaceae</taxon>
        <taxon>Pseudoalteromonas</taxon>
    </lineage>
</organism>
<comment type="caution">
    <text evidence="1">The sequence shown here is derived from an EMBL/GenBank/DDBJ whole genome shotgun (WGS) entry which is preliminary data.</text>
</comment>
<keyword evidence="2" id="KW-1185">Reference proteome</keyword>
<proteinExistence type="predicted"/>
<gene>
    <name evidence="1" type="ORF">PAUR_a1523</name>
</gene>
<evidence type="ECO:0000313" key="1">
    <source>
        <dbReference type="EMBL" id="MBE0368019.1"/>
    </source>
</evidence>
<evidence type="ECO:0000313" key="2">
    <source>
        <dbReference type="Proteomes" id="UP000615755"/>
    </source>
</evidence>
<sequence>MRGGFNRIIFWVLGGKNSIDSEVIVTNADGNVFGKPAASSTHITVIRNAQMMTRMHVQKIAKLLCGG</sequence>
<dbReference type="EMBL" id="AQGV01000012">
    <property type="protein sequence ID" value="MBE0368019.1"/>
    <property type="molecule type" value="Genomic_DNA"/>
</dbReference>
<dbReference type="Proteomes" id="UP000615755">
    <property type="component" value="Unassembled WGS sequence"/>
</dbReference>
<reference evidence="1 2" key="1">
    <citation type="submission" date="2015-03" db="EMBL/GenBank/DDBJ databases">
        <title>Genome sequence of Pseudoalteromonas aurantia.</title>
        <authorList>
            <person name="Xie B.-B."/>
            <person name="Rong J.-C."/>
            <person name="Qin Q.-L."/>
            <person name="Zhang Y.-Z."/>
        </authorList>
    </citation>
    <scope>NUCLEOTIDE SEQUENCE [LARGE SCALE GENOMIC DNA]</scope>
    <source>
        <strain evidence="1 2">208</strain>
    </source>
</reference>